<keyword evidence="8" id="KW-0808">Transferase</keyword>
<dbReference type="PANTHER" id="PTHR46577">
    <property type="entry name" value="HTH-TYPE TRANSCRIPTIONAL REGULATORY PROTEIN GABR"/>
    <property type="match status" value="1"/>
</dbReference>
<evidence type="ECO:0000313" key="8">
    <source>
        <dbReference type="EMBL" id="QTX04190.1"/>
    </source>
</evidence>
<evidence type="ECO:0000313" key="9">
    <source>
        <dbReference type="Proteomes" id="UP000671914"/>
    </source>
</evidence>
<dbReference type="Proteomes" id="UP000671914">
    <property type="component" value="Chromosome"/>
</dbReference>
<dbReference type="EMBL" id="CP071696">
    <property type="protein sequence ID" value="QTX04190.1"/>
    <property type="molecule type" value="Genomic_DNA"/>
</dbReference>
<keyword evidence="2" id="KW-0663">Pyridoxal phosphate</keyword>
<evidence type="ECO:0000256" key="2">
    <source>
        <dbReference type="ARBA" id="ARBA00022898"/>
    </source>
</evidence>
<accession>A0A975IN52</accession>
<dbReference type="Pfam" id="PF00155">
    <property type="entry name" value="Aminotran_1_2"/>
    <property type="match status" value="1"/>
</dbReference>
<evidence type="ECO:0000259" key="7">
    <source>
        <dbReference type="PROSITE" id="PS50949"/>
    </source>
</evidence>
<gene>
    <name evidence="8" type="ORF">G127AT_12990</name>
</gene>
<evidence type="ECO:0000256" key="4">
    <source>
        <dbReference type="ARBA" id="ARBA00023125"/>
    </source>
</evidence>
<evidence type="ECO:0000256" key="6">
    <source>
        <dbReference type="SAM" id="MobiDB-lite"/>
    </source>
</evidence>
<dbReference type="InterPro" id="IPR036390">
    <property type="entry name" value="WH_DNA-bd_sf"/>
</dbReference>
<dbReference type="Pfam" id="PF00392">
    <property type="entry name" value="GntR"/>
    <property type="match status" value="1"/>
</dbReference>
<organism evidence="8 9">
    <name type="scientific">Agromyces archimandritae</name>
    <dbReference type="NCBI Taxonomy" id="2781962"/>
    <lineage>
        <taxon>Bacteria</taxon>
        <taxon>Bacillati</taxon>
        <taxon>Actinomycetota</taxon>
        <taxon>Actinomycetes</taxon>
        <taxon>Micrococcales</taxon>
        <taxon>Microbacteriaceae</taxon>
        <taxon>Agromyces</taxon>
    </lineage>
</organism>
<dbReference type="SMART" id="SM00345">
    <property type="entry name" value="HTH_GNTR"/>
    <property type="match status" value="1"/>
</dbReference>
<dbReference type="PANTHER" id="PTHR46577:SF1">
    <property type="entry name" value="HTH-TYPE TRANSCRIPTIONAL REGULATORY PROTEIN GABR"/>
    <property type="match status" value="1"/>
</dbReference>
<dbReference type="SUPFAM" id="SSF53383">
    <property type="entry name" value="PLP-dependent transferases"/>
    <property type="match status" value="1"/>
</dbReference>
<dbReference type="CDD" id="cd00609">
    <property type="entry name" value="AAT_like"/>
    <property type="match status" value="1"/>
</dbReference>
<dbReference type="CDD" id="cd07377">
    <property type="entry name" value="WHTH_GntR"/>
    <property type="match status" value="1"/>
</dbReference>
<keyword evidence="5" id="KW-0804">Transcription</keyword>
<dbReference type="InterPro" id="IPR036388">
    <property type="entry name" value="WH-like_DNA-bd_sf"/>
</dbReference>
<dbReference type="InterPro" id="IPR015421">
    <property type="entry name" value="PyrdxlP-dep_Trfase_major"/>
</dbReference>
<comment type="similarity">
    <text evidence="1">In the C-terminal section; belongs to the class-I pyridoxal-phosphate-dependent aminotransferase family.</text>
</comment>
<dbReference type="KEGG" id="aarc:G127AT_12990"/>
<dbReference type="RefSeq" id="WP_210897540.1">
    <property type="nucleotide sequence ID" value="NZ_CP071696.1"/>
</dbReference>
<evidence type="ECO:0000256" key="3">
    <source>
        <dbReference type="ARBA" id="ARBA00023015"/>
    </source>
</evidence>
<dbReference type="GO" id="GO:0003700">
    <property type="term" value="F:DNA-binding transcription factor activity"/>
    <property type="evidence" value="ECO:0007669"/>
    <property type="project" value="InterPro"/>
</dbReference>
<feature type="compositionally biased region" description="Low complexity" evidence="6">
    <location>
        <begin position="97"/>
        <end position="106"/>
    </location>
</feature>
<evidence type="ECO:0000256" key="5">
    <source>
        <dbReference type="ARBA" id="ARBA00023163"/>
    </source>
</evidence>
<dbReference type="GO" id="GO:0008483">
    <property type="term" value="F:transaminase activity"/>
    <property type="evidence" value="ECO:0007669"/>
    <property type="project" value="UniProtKB-KW"/>
</dbReference>
<dbReference type="GO" id="GO:0003677">
    <property type="term" value="F:DNA binding"/>
    <property type="evidence" value="ECO:0007669"/>
    <property type="project" value="UniProtKB-KW"/>
</dbReference>
<dbReference type="InterPro" id="IPR051446">
    <property type="entry name" value="HTH_trans_reg/aminotransferase"/>
</dbReference>
<keyword evidence="4" id="KW-0238">DNA-binding</keyword>
<keyword evidence="9" id="KW-1185">Reference proteome</keyword>
<name>A0A975IN52_9MICO</name>
<dbReference type="Gene3D" id="3.40.640.10">
    <property type="entry name" value="Type I PLP-dependent aspartate aminotransferase-like (Major domain)"/>
    <property type="match status" value="1"/>
</dbReference>
<feature type="domain" description="HTH gntR-type" evidence="7">
    <location>
        <begin position="15"/>
        <end position="83"/>
    </location>
</feature>
<feature type="region of interest" description="Disordered" evidence="6">
    <location>
        <begin position="87"/>
        <end position="115"/>
    </location>
</feature>
<sequence length="473" mass="48527">MIELPLPPLDRDAGAPLAEQLAAGIRSAILGGGLRAGDALPSTRTLAGGLGVSRGVAVAAYERLAGEGYLQTRPGAAARIAELVPPTTAPAGRVPDAGAPGHPPAGTTRIDLRPGLPSTAALDDAAWRAAWRHAAAQPLPQTVPPPAGEPRLRAALAEHLRHARGVICDPGDLIVTAGTAEALALLADALAARGRPPRIAVEDPGYPAARRTLRRRGAHLVPIPVAGGGFDVDRLDALDPPPEAVLVTPSHQYPLGGRLGVAERLRAVAWAARTGGLVIEDDYDSEFRHAGPPLPALASLDEGGRTVLIGSLSKVLSPSLRVGYLLVRDPGLRAEILEVRADDSAPVAGIVQLALARFAETGALQRHIARSRRAYAHRRRLVERALAGHRLGALDGGLHAVVGLAGPGAEHDAIDALARAGIDVAALSDYAAGGETGPHGIVLGYGAPGDAALARALAEIASVLRRVDAPAHP</sequence>
<dbReference type="InterPro" id="IPR000524">
    <property type="entry name" value="Tscrpt_reg_HTH_GntR"/>
</dbReference>
<dbReference type="AlphaFoldDB" id="A0A975IN52"/>
<reference evidence="8" key="1">
    <citation type="submission" date="2021-03" db="EMBL/GenBank/DDBJ databases">
        <title>Agromyces archimandritus sp. nov., isolated from the cockroach Archimandrita tessellata.</title>
        <authorList>
            <person name="Guzman J."/>
            <person name="Ortuzar M."/>
            <person name="Poehlein A."/>
            <person name="Daniel R."/>
            <person name="Trujillo M."/>
            <person name="Vilcinskas A."/>
        </authorList>
    </citation>
    <scope>NUCLEOTIDE SEQUENCE</scope>
    <source>
        <strain evidence="8">G127AT</strain>
    </source>
</reference>
<dbReference type="Gene3D" id="1.10.10.10">
    <property type="entry name" value="Winged helix-like DNA-binding domain superfamily/Winged helix DNA-binding domain"/>
    <property type="match status" value="1"/>
</dbReference>
<keyword evidence="8" id="KW-0032">Aminotransferase</keyword>
<dbReference type="InterPro" id="IPR004839">
    <property type="entry name" value="Aminotransferase_I/II_large"/>
</dbReference>
<evidence type="ECO:0000256" key="1">
    <source>
        <dbReference type="ARBA" id="ARBA00005384"/>
    </source>
</evidence>
<dbReference type="PROSITE" id="PS50949">
    <property type="entry name" value="HTH_GNTR"/>
    <property type="match status" value="1"/>
</dbReference>
<dbReference type="SUPFAM" id="SSF46785">
    <property type="entry name" value="Winged helix' DNA-binding domain"/>
    <property type="match status" value="1"/>
</dbReference>
<proteinExistence type="inferred from homology"/>
<keyword evidence="3" id="KW-0805">Transcription regulation</keyword>
<dbReference type="GO" id="GO:0030170">
    <property type="term" value="F:pyridoxal phosphate binding"/>
    <property type="evidence" value="ECO:0007669"/>
    <property type="project" value="InterPro"/>
</dbReference>
<dbReference type="InterPro" id="IPR015424">
    <property type="entry name" value="PyrdxlP-dep_Trfase"/>
</dbReference>
<protein>
    <submittedName>
        <fullName evidence="8">PLP-dependent aminotransferase family protein</fullName>
    </submittedName>
</protein>